<dbReference type="AlphaFoldDB" id="A0A1G6RA02"/>
<dbReference type="STRING" id="1236220.SAMN04488112_12713"/>
<dbReference type="SUPFAM" id="SSF56784">
    <property type="entry name" value="HAD-like"/>
    <property type="match status" value="1"/>
</dbReference>
<dbReference type="SFLD" id="SFLDG01140">
    <property type="entry name" value="C2.B:_Phosphomannomutase_and_P"/>
    <property type="match status" value="1"/>
</dbReference>
<dbReference type="PANTHER" id="PTHR10000">
    <property type="entry name" value="PHOSPHOSERINE PHOSPHATASE"/>
    <property type="match status" value="1"/>
</dbReference>
<accession>A0A1G6RA02</accession>
<dbReference type="InterPro" id="IPR000150">
    <property type="entry name" value="Cof"/>
</dbReference>
<dbReference type="CDD" id="cd07516">
    <property type="entry name" value="HAD_Pase"/>
    <property type="match status" value="1"/>
</dbReference>
<dbReference type="RefSeq" id="WP_176758038.1">
    <property type="nucleotide sequence ID" value="NZ_FMZA01000027.1"/>
</dbReference>
<evidence type="ECO:0000313" key="1">
    <source>
        <dbReference type="EMBL" id="SDD01452.1"/>
    </source>
</evidence>
<name>A0A1G6RA02_9BACL</name>
<sequence>MSPLKYPLFVSDIDGTLVTEDKKIPVANKESISAYRDQGGRFTLATGRSYPEAKPFIEEMDIRLPVILCNGGVLYDPASGHLEATATIEREILNRTLRELNQRTDLLDLFVYTLDRVFTTRLSPFSQALLQSGDFPLELIPRFEALPEGPWIKLVAVAEPETMPQLHAWADTVDDPLEFVQSSENYFEILPPRVSKGNALSKLARRYGFAPEQCAAIGDHLNDLSMVKTAGQSAAVANAHPQLIQAARQIVPSNEEAGVAHFVRQSLLATAPHAQGQ</sequence>
<dbReference type="GO" id="GO:0000287">
    <property type="term" value="F:magnesium ion binding"/>
    <property type="evidence" value="ECO:0007669"/>
    <property type="project" value="TreeGrafter"/>
</dbReference>
<evidence type="ECO:0008006" key="3">
    <source>
        <dbReference type="Google" id="ProtNLM"/>
    </source>
</evidence>
<reference evidence="1 2" key="1">
    <citation type="submission" date="2016-10" db="EMBL/GenBank/DDBJ databases">
        <authorList>
            <person name="de Groot N.N."/>
        </authorList>
    </citation>
    <scope>NUCLEOTIDE SEQUENCE [LARGE SCALE GENOMIC DNA]</scope>
    <source>
        <strain evidence="1 2">DSM 45514</strain>
    </source>
</reference>
<protein>
    <recommendedName>
        <fullName evidence="3">Cof subfamily of IIB subfamily of haloacid dehalogenase superfamily/HAD-superfamily hydrolase, subfamily IIB</fullName>
    </recommendedName>
</protein>
<organism evidence="1 2">
    <name type="scientific">Melghirimyces thermohalophilus</name>
    <dbReference type="NCBI Taxonomy" id="1236220"/>
    <lineage>
        <taxon>Bacteria</taxon>
        <taxon>Bacillati</taxon>
        <taxon>Bacillota</taxon>
        <taxon>Bacilli</taxon>
        <taxon>Bacillales</taxon>
        <taxon>Thermoactinomycetaceae</taxon>
        <taxon>Melghirimyces</taxon>
    </lineage>
</organism>
<evidence type="ECO:0000313" key="2">
    <source>
        <dbReference type="Proteomes" id="UP000199387"/>
    </source>
</evidence>
<dbReference type="EMBL" id="FMZA01000027">
    <property type="protein sequence ID" value="SDD01452.1"/>
    <property type="molecule type" value="Genomic_DNA"/>
</dbReference>
<dbReference type="Gene3D" id="3.40.50.1000">
    <property type="entry name" value="HAD superfamily/HAD-like"/>
    <property type="match status" value="1"/>
</dbReference>
<dbReference type="GO" id="GO:0016791">
    <property type="term" value="F:phosphatase activity"/>
    <property type="evidence" value="ECO:0007669"/>
    <property type="project" value="UniProtKB-ARBA"/>
</dbReference>
<dbReference type="Gene3D" id="3.30.1240.10">
    <property type="match status" value="1"/>
</dbReference>
<dbReference type="PROSITE" id="PS01228">
    <property type="entry name" value="COF_1"/>
    <property type="match status" value="1"/>
</dbReference>
<proteinExistence type="predicted"/>
<dbReference type="GO" id="GO:0005829">
    <property type="term" value="C:cytosol"/>
    <property type="evidence" value="ECO:0007669"/>
    <property type="project" value="TreeGrafter"/>
</dbReference>
<dbReference type="NCBIfam" id="TIGR01484">
    <property type="entry name" value="HAD-SF-IIB"/>
    <property type="match status" value="1"/>
</dbReference>
<dbReference type="Pfam" id="PF08282">
    <property type="entry name" value="Hydrolase_3"/>
    <property type="match status" value="1"/>
</dbReference>
<dbReference type="InterPro" id="IPR006379">
    <property type="entry name" value="HAD-SF_hydro_IIB"/>
</dbReference>
<dbReference type="SFLD" id="SFLDS00003">
    <property type="entry name" value="Haloacid_Dehalogenase"/>
    <property type="match status" value="1"/>
</dbReference>
<dbReference type="InterPro" id="IPR023214">
    <property type="entry name" value="HAD_sf"/>
</dbReference>
<keyword evidence="2" id="KW-1185">Reference proteome</keyword>
<dbReference type="NCBIfam" id="TIGR00099">
    <property type="entry name" value="Cof-subfamily"/>
    <property type="match status" value="1"/>
</dbReference>
<dbReference type="Proteomes" id="UP000199387">
    <property type="component" value="Unassembled WGS sequence"/>
</dbReference>
<dbReference type="InterPro" id="IPR036412">
    <property type="entry name" value="HAD-like_sf"/>
</dbReference>
<dbReference type="PANTHER" id="PTHR10000:SF8">
    <property type="entry name" value="HAD SUPERFAMILY HYDROLASE-LIKE, TYPE 3"/>
    <property type="match status" value="1"/>
</dbReference>
<gene>
    <name evidence="1" type="ORF">SAMN04488112_12713</name>
</gene>